<evidence type="ECO:0000313" key="2">
    <source>
        <dbReference type="Proteomes" id="UP001055811"/>
    </source>
</evidence>
<organism evidence="1 2">
    <name type="scientific">Cichorium intybus</name>
    <name type="common">Chicory</name>
    <dbReference type="NCBI Taxonomy" id="13427"/>
    <lineage>
        <taxon>Eukaryota</taxon>
        <taxon>Viridiplantae</taxon>
        <taxon>Streptophyta</taxon>
        <taxon>Embryophyta</taxon>
        <taxon>Tracheophyta</taxon>
        <taxon>Spermatophyta</taxon>
        <taxon>Magnoliopsida</taxon>
        <taxon>eudicotyledons</taxon>
        <taxon>Gunneridae</taxon>
        <taxon>Pentapetalae</taxon>
        <taxon>asterids</taxon>
        <taxon>campanulids</taxon>
        <taxon>Asterales</taxon>
        <taxon>Asteraceae</taxon>
        <taxon>Cichorioideae</taxon>
        <taxon>Cichorieae</taxon>
        <taxon>Cichoriinae</taxon>
        <taxon>Cichorium</taxon>
    </lineage>
</organism>
<accession>A0ACB9F808</accession>
<reference evidence="2" key="1">
    <citation type="journal article" date="2022" name="Mol. Ecol. Resour.">
        <title>The genomes of chicory, endive, great burdock and yacon provide insights into Asteraceae palaeo-polyploidization history and plant inulin production.</title>
        <authorList>
            <person name="Fan W."/>
            <person name="Wang S."/>
            <person name="Wang H."/>
            <person name="Wang A."/>
            <person name="Jiang F."/>
            <person name="Liu H."/>
            <person name="Zhao H."/>
            <person name="Xu D."/>
            <person name="Zhang Y."/>
        </authorList>
    </citation>
    <scope>NUCLEOTIDE SEQUENCE [LARGE SCALE GENOMIC DNA]</scope>
    <source>
        <strain evidence="2">cv. Punajuju</strain>
    </source>
</reference>
<name>A0ACB9F808_CICIN</name>
<reference evidence="1 2" key="2">
    <citation type="journal article" date="2022" name="Mol. Ecol. Resour.">
        <title>The genomes of chicory, endive, great burdock and yacon provide insights into Asteraceae paleo-polyploidization history and plant inulin production.</title>
        <authorList>
            <person name="Fan W."/>
            <person name="Wang S."/>
            <person name="Wang H."/>
            <person name="Wang A."/>
            <person name="Jiang F."/>
            <person name="Liu H."/>
            <person name="Zhao H."/>
            <person name="Xu D."/>
            <person name="Zhang Y."/>
        </authorList>
    </citation>
    <scope>NUCLEOTIDE SEQUENCE [LARGE SCALE GENOMIC DNA]</scope>
    <source>
        <strain evidence="2">cv. Punajuju</strain>
        <tissue evidence="1">Leaves</tissue>
    </source>
</reference>
<evidence type="ECO:0000313" key="1">
    <source>
        <dbReference type="EMBL" id="KAI3766908.1"/>
    </source>
</evidence>
<dbReference type="Proteomes" id="UP001055811">
    <property type="component" value="Linkage Group LG03"/>
</dbReference>
<dbReference type="EMBL" id="CM042011">
    <property type="protein sequence ID" value="KAI3766908.1"/>
    <property type="molecule type" value="Genomic_DNA"/>
</dbReference>
<keyword evidence="2" id="KW-1185">Reference proteome</keyword>
<gene>
    <name evidence="1" type="ORF">L2E82_16987</name>
</gene>
<proteinExistence type="predicted"/>
<protein>
    <submittedName>
        <fullName evidence="1">Uncharacterized protein</fullName>
    </submittedName>
</protein>
<sequence length="264" mass="29441">MVDGCISGDDSHRLRLRLLLRCRINLTTHLNLRLCLLCGHSYCNLRPPLPPRAAFSPPIERRLGLKIVGKRKPLRDREQNSEVLEDTINALDFGTTISKPLMDEESEFTGPLFPQFQIRLTKDDFVQAMKWFLPIAMCDITKSASEEGHGGWQDVADLIEIRNSIKEMIELPSKFPMIFSHGPLRLRSNVLLYGPPGCDKTHIVGASAAACSLRFISVKGPVLLNKYIGASEQVVRDILSKAAATAPWLLFFGEFDSIAPKKGS</sequence>
<comment type="caution">
    <text evidence="1">The sequence shown here is derived from an EMBL/GenBank/DDBJ whole genome shotgun (WGS) entry which is preliminary data.</text>
</comment>